<feature type="region of interest" description="Disordered" evidence="1">
    <location>
        <begin position="1"/>
        <end position="22"/>
    </location>
</feature>
<gene>
    <name evidence="2" type="ORF">NTJ_04614</name>
</gene>
<evidence type="ECO:0000313" key="2">
    <source>
        <dbReference type="EMBL" id="BES91805.1"/>
    </source>
</evidence>
<feature type="compositionally biased region" description="Low complexity" evidence="1">
    <location>
        <begin position="1"/>
        <end position="13"/>
    </location>
</feature>
<reference evidence="2 3" key="1">
    <citation type="submission" date="2023-09" db="EMBL/GenBank/DDBJ databases">
        <title>Nesidiocoris tenuis whole genome shotgun sequence.</title>
        <authorList>
            <person name="Shibata T."/>
            <person name="Shimoda M."/>
            <person name="Kobayashi T."/>
            <person name="Uehara T."/>
        </authorList>
    </citation>
    <scope>NUCLEOTIDE SEQUENCE [LARGE SCALE GENOMIC DNA]</scope>
    <source>
        <strain evidence="2 3">Japan</strain>
    </source>
</reference>
<evidence type="ECO:0000256" key="1">
    <source>
        <dbReference type="SAM" id="MobiDB-lite"/>
    </source>
</evidence>
<name>A0ABN7AHR6_9HEMI</name>
<keyword evidence="3" id="KW-1185">Reference proteome</keyword>
<accession>A0ABN7AHR6</accession>
<dbReference type="EMBL" id="AP028911">
    <property type="protein sequence ID" value="BES91805.1"/>
    <property type="molecule type" value="Genomic_DNA"/>
</dbReference>
<dbReference type="Proteomes" id="UP001307889">
    <property type="component" value="Chromosome 3"/>
</dbReference>
<feature type="region of interest" description="Disordered" evidence="1">
    <location>
        <begin position="34"/>
        <end position="80"/>
    </location>
</feature>
<sequence length="80" mass="8466">MRFVRGAARGASEGARERPRLFSAKAAERKRWGGNCGPLRSLPPHSDLPPCVTGPLGTSRRTGSTRSARVAHAPVAGSRC</sequence>
<feature type="compositionally biased region" description="Low complexity" evidence="1">
    <location>
        <begin position="57"/>
        <end position="67"/>
    </location>
</feature>
<organism evidence="2 3">
    <name type="scientific">Nesidiocoris tenuis</name>
    <dbReference type="NCBI Taxonomy" id="355587"/>
    <lineage>
        <taxon>Eukaryota</taxon>
        <taxon>Metazoa</taxon>
        <taxon>Ecdysozoa</taxon>
        <taxon>Arthropoda</taxon>
        <taxon>Hexapoda</taxon>
        <taxon>Insecta</taxon>
        <taxon>Pterygota</taxon>
        <taxon>Neoptera</taxon>
        <taxon>Paraneoptera</taxon>
        <taxon>Hemiptera</taxon>
        <taxon>Heteroptera</taxon>
        <taxon>Panheteroptera</taxon>
        <taxon>Cimicomorpha</taxon>
        <taxon>Miridae</taxon>
        <taxon>Dicyphina</taxon>
        <taxon>Nesidiocoris</taxon>
    </lineage>
</organism>
<proteinExistence type="predicted"/>
<protein>
    <submittedName>
        <fullName evidence="2">Uncharacterized protein</fullName>
    </submittedName>
</protein>
<evidence type="ECO:0000313" key="3">
    <source>
        <dbReference type="Proteomes" id="UP001307889"/>
    </source>
</evidence>